<dbReference type="KEGG" id="gtt:GUITHDRAFT_121678"/>
<dbReference type="GO" id="GO:0031415">
    <property type="term" value="C:NatA complex"/>
    <property type="evidence" value="ECO:0007669"/>
    <property type="project" value="TreeGrafter"/>
</dbReference>
<keyword evidence="1" id="KW-0808">Transferase</keyword>
<dbReference type="HOGENOM" id="CLU_974696_0_0_1"/>
<dbReference type="PANTHER" id="PTHR42919">
    <property type="entry name" value="N-ALPHA-ACETYLTRANSFERASE"/>
    <property type="match status" value="1"/>
</dbReference>
<keyword evidence="6" id="KW-1185">Reference proteome</keyword>
<dbReference type="PANTHER" id="PTHR42919:SF8">
    <property type="entry name" value="N-ALPHA-ACETYLTRANSFERASE 50"/>
    <property type="match status" value="1"/>
</dbReference>
<sequence length="286" mass="32445">MAALRIAIAAMLVQQSLQGYSDLTFIPATSRVISLHHRCMMDRRKSEWVPVLAPHPTSIRVLGLSMQTQRPDSVSILDATPKASDAACDIIPIVNASMKSFYGCCDLSEIPPELAAMSFLPRSLVPFLPKSLLPFRGPDGKEFFGHDFVNSRKQVYTRLSEVTRKDPKTKKQELCAVGKAVINNSGEIAGAVELILVPYPARPSPPKPYLFNLSVLPRYRRQGIARKLVEWCEDKCKTWGYSEIFLHVENDNVRQIYSNFGYRETWQQPTWLQLNVLNKVRYKKFS</sequence>
<accession>L1I8G7</accession>
<evidence type="ECO:0000256" key="1">
    <source>
        <dbReference type="ARBA" id="ARBA00022679"/>
    </source>
</evidence>
<reference evidence="5" key="3">
    <citation type="submission" date="2015-06" db="UniProtKB">
        <authorList>
            <consortium name="EnsemblProtists"/>
        </authorList>
    </citation>
    <scope>IDENTIFICATION</scope>
</reference>
<dbReference type="RefSeq" id="XP_005819125.1">
    <property type="nucleotide sequence ID" value="XM_005819068.1"/>
</dbReference>
<evidence type="ECO:0000313" key="6">
    <source>
        <dbReference type="Proteomes" id="UP000011087"/>
    </source>
</evidence>
<dbReference type="GO" id="GO:0008080">
    <property type="term" value="F:N-acetyltransferase activity"/>
    <property type="evidence" value="ECO:0007669"/>
    <property type="project" value="TreeGrafter"/>
</dbReference>
<dbReference type="GeneID" id="17288880"/>
<dbReference type="EnsemblProtists" id="EKX32145">
    <property type="protein sequence ID" value="EKX32145"/>
    <property type="gene ID" value="GUITHDRAFT_121678"/>
</dbReference>
<dbReference type="EMBL" id="JH993208">
    <property type="protein sequence ID" value="EKX32145.1"/>
    <property type="molecule type" value="Genomic_DNA"/>
</dbReference>
<dbReference type="AlphaFoldDB" id="L1I8G7"/>
<dbReference type="CDD" id="cd04301">
    <property type="entry name" value="NAT_SF"/>
    <property type="match status" value="1"/>
</dbReference>
<dbReference type="PaxDb" id="55529-EKX32145"/>
<dbReference type="Proteomes" id="UP000011087">
    <property type="component" value="Unassembled WGS sequence"/>
</dbReference>
<dbReference type="InterPro" id="IPR000182">
    <property type="entry name" value="GNAT_dom"/>
</dbReference>
<evidence type="ECO:0000313" key="4">
    <source>
        <dbReference type="EMBL" id="EKX32145.1"/>
    </source>
</evidence>
<evidence type="ECO:0000256" key="2">
    <source>
        <dbReference type="ARBA" id="ARBA00023315"/>
    </source>
</evidence>
<dbReference type="GO" id="GO:0007064">
    <property type="term" value="P:mitotic sister chromatid cohesion"/>
    <property type="evidence" value="ECO:0007669"/>
    <property type="project" value="TreeGrafter"/>
</dbReference>
<keyword evidence="2" id="KW-0012">Acyltransferase</keyword>
<dbReference type="InterPro" id="IPR051556">
    <property type="entry name" value="N-term/lysine_N-AcTrnsfr"/>
</dbReference>
<dbReference type="PROSITE" id="PS51186">
    <property type="entry name" value="GNAT"/>
    <property type="match status" value="1"/>
</dbReference>
<dbReference type="SUPFAM" id="SSF55729">
    <property type="entry name" value="Acyl-CoA N-acyltransferases (Nat)"/>
    <property type="match status" value="1"/>
</dbReference>
<dbReference type="eggNOG" id="ENOG502SB22">
    <property type="taxonomic scope" value="Eukaryota"/>
</dbReference>
<gene>
    <name evidence="4" type="ORF">GUITHDRAFT_121678</name>
</gene>
<dbReference type="Pfam" id="PF00583">
    <property type="entry name" value="Acetyltransf_1"/>
    <property type="match status" value="1"/>
</dbReference>
<name>L1I8G7_GUITC</name>
<dbReference type="OrthoDB" id="249099at2759"/>
<protein>
    <recommendedName>
        <fullName evidence="3">N-acetyltransferase domain-containing protein</fullName>
    </recommendedName>
</protein>
<feature type="domain" description="N-acetyltransferase" evidence="3">
    <location>
        <begin position="135"/>
        <end position="283"/>
    </location>
</feature>
<organism evidence="4">
    <name type="scientific">Guillardia theta (strain CCMP2712)</name>
    <name type="common">Cryptophyte</name>
    <dbReference type="NCBI Taxonomy" id="905079"/>
    <lineage>
        <taxon>Eukaryota</taxon>
        <taxon>Cryptophyceae</taxon>
        <taxon>Pyrenomonadales</taxon>
        <taxon>Geminigeraceae</taxon>
        <taxon>Guillardia</taxon>
    </lineage>
</organism>
<proteinExistence type="predicted"/>
<evidence type="ECO:0000313" key="5">
    <source>
        <dbReference type="EnsemblProtists" id="EKX32145"/>
    </source>
</evidence>
<evidence type="ECO:0000259" key="3">
    <source>
        <dbReference type="PROSITE" id="PS51186"/>
    </source>
</evidence>
<dbReference type="Gene3D" id="3.40.630.30">
    <property type="match status" value="1"/>
</dbReference>
<dbReference type="InterPro" id="IPR016181">
    <property type="entry name" value="Acyl_CoA_acyltransferase"/>
</dbReference>
<reference evidence="4 6" key="1">
    <citation type="journal article" date="2012" name="Nature">
        <title>Algal genomes reveal evolutionary mosaicism and the fate of nucleomorphs.</title>
        <authorList>
            <consortium name="DOE Joint Genome Institute"/>
            <person name="Curtis B.A."/>
            <person name="Tanifuji G."/>
            <person name="Burki F."/>
            <person name="Gruber A."/>
            <person name="Irimia M."/>
            <person name="Maruyama S."/>
            <person name="Arias M.C."/>
            <person name="Ball S.G."/>
            <person name="Gile G.H."/>
            <person name="Hirakawa Y."/>
            <person name="Hopkins J.F."/>
            <person name="Kuo A."/>
            <person name="Rensing S.A."/>
            <person name="Schmutz J."/>
            <person name="Symeonidi A."/>
            <person name="Elias M."/>
            <person name="Eveleigh R.J."/>
            <person name="Herman E.K."/>
            <person name="Klute M.J."/>
            <person name="Nakayama T."/>
            <person name="Obornik M."/>
            <person name="Reyes-Prieto A."/>
            <person name="Armbrust E.V."/>
            <person name="Aves S.J."/>
            <person name="Beiko R.G."/>
            <person name="Coutinho P."/>
            <person name="Dacks J.B."/>
            <person name="Durnford D.G."/>
            <person name="Fast N.M."/>
            <person name="Green B.R."/>
            <person name="Grisdale C.J."/>
            <person name="Hempel F."/>
            <person name="Henrissat B."/>
            <person name="Hoppner M.P."/>
            <person name="Ishida K."/>
            <person name="Kim E."/>
            <person name="Koreny L."/>
            <person name="Kroth P.G."/>
            <person name="Liu Y."/>
            <person name="Malik S.B."/>
            <person name="Maier U.G."/>
            <person name="McRose D."/>
            <person name="Mock T."/>
            <person name="Neilson J.A."/>
            <person name="Onodera N.T."/>
            <person name="Poole A.M."/>
            <person name="Pritham E.J."/>
            <person name="Richards T.A."/>
            <person name="Rocap G."/>
            <person name="Roy S.W."/>
            <person name="Sarai C."/>
            <person name="Schaack S."/>
            <person name="Shirato S."/>
            <person name="Slamovits C.H."/>
            <person name="Spencer D.F."/>
            <person name="Suzuki S."/>
            <person name="Worden A.Z."/>
            <person name="Zauner S."/>
            <person name="Barry K."/>
            <person name="Bell C."/>
            <person name="Bharti A.K."/>
            <person name="Crow J.A."/>
            <person name="Grimwood J."/>
            <person name="Kramer R."/>
            <person name="Lindquist E."/>
            <person name="Lucas S."/>
            <person name="Salamov A."/>
            <person name="McFadden G.I."/>
            <person name="Lane C.E."/>
            <person name="Keeling P.J."/>
            <person name="Gray M.W."/>
            <person name="Grigoriev I.V."/>
            <person name="Archibald J.M."/>
        </authorList>
    </citation>
    <scope>NUCLEOTIDE SEQUENCE</scope>
    <source>
        <strain evidence="4 6">CCMP2712</strain>
    </source>
</reference>
<reference evidence="6" key="2">
    <citation type="submission" date="2012-11" db="EMBL/GenBank/DDBJ databases">
        <authorList>
            <person name="Kuo A."/>
            <person name="Curtis B.A."/>
            <person name="Tanifuji G."/>
            <person name="Burki F."/>
            <person name="Gruber A."/>
            <person name="Irimia M."/>
            <person name="Maruyama S."/>
            <person name="Arias M.C."/>
            <person name="Ball S.G."/>
            <person name="Gile G.H."/>
            <person name="Hirakawa Y."/>
            <person name="Hopkins J.F."/>
            <person name="Rensing S.A."/>
            <person name="Schmutz J."/>
            <person name="Symeonidi A."/>
            <person name="Elias M."/>
            <person name="Eveleigh R.J."/>
            <person name="Herman E.K."/>
            <person name="Klute M.J."/>
            <person name="Nakayama T."/>
            <person name="Obornik M."/>
            <person name="Reyes-Prieto A."/>
            <person name="Armbrust E.V."/>
            <person name="Aves S.J."/>
            <person name="Beiko R.G."/>
            <person name="Coutinho P."/>
            <person name="Dacks J.B."/>
            <person name="Durnford D.G."/>
            <person name="Fast N.M."/>
            <person name="Green B.R."/>
            <person name="Grisdale C."/>
            <person name="Hempe F."/>
            <person name="Henrissat B."/>
            <person name="Hoppner M.P."/>
            <person name="Ishida K.-I."/>
            <person name="Kim E."/>
            <person name="Koreny L."/>
            <person name="Kroth P.G."/>
            <person name="Liu Y."/>
            <person name="Malik S.-B."/>
            <person name="Maier U.G."/>
            <person name="McRose D."/>
            <person name="Mock T."/>
            <person name="Neilson J.A."/>
            <person name="Onodera N.T."/>
            <person name="Poole A.M."/>
            <person name="Pritham E.J."/>
            <person name="Richards T.A."/>
            <person name="Rocap G."/>
            <person name="Roy S.W."/>
            <person name="Sarai C."/>
            <person name="Schaack S."/>
            <person name="Shirato S."/>
            <person name="Slamovits C.H."/>
            <person name="Spencer D.F."/>
            <person name="Suzuki S."/>
            <person name="Worden A.Z."/>
            <person name="Zauner S."/>
            <person name="Barry K."/>
            <person name="Bell C."/>
            <person name="Bharti A.K."/>
            <person name="Crow J.A."/>
            <person name="Grimwood J."/>
            <person name="Kramer R."/>
            <person name="Lindquist E."/>
            <person name="Lucas S."/>
            <person name="Salamov A."/>
            <person name="McFadden G.I."/>
            <person name="Lane C.E."/>
            <person name="Keeling P.J."/>
            <person name="Gray M.W."/>
            <person name="Grigoriev I.V."/>
            <person name="Archibald J.M."/>
        </authorList>
    </citation>
    <scope>NUCLEOTIDE SEQUENCE</scope>
    <source>
        <strain evidence="6">CCMP2712</strain>
    </source>
</reference>